<dbReference type="AlphaFoldDB" id="A0A438JAX1"/>
<evidence type="ECO:0000256" key="1">
    <source>
        <dbReference type="ARBA" id="ARBA00006484"/>
    </source>
</evidence>
<dbReference type="Pfam" id="PF00106">
    <property type="entry name" value="adh_short"/>
    <property type="match status" value="1"/>
</dbReference>
<dbReference type="GO" id="GO:0016491">
    <property type="term" value="F:oxidoreductase activity"/>
    <property type="evidence" value="ECO:0007669"/>
    <property type="project" value="UniProtKB-KW"/>
</dbReference>
<protein>
    <submittedName>
        <fullName evidence="3">Secoisolariciresinol dehydrogenase</fullName>
    </submittedName>
</protein>
<comment type="similarity">
    <text evidence="1">Belongs to the short-chain dehydrogenases/reductases (SDR) family.</text>
</comment>
<keyword evidence="2" id="KW-0560">Oxidoreductase</keyword>
<dbReference type="PANTHER" id="PTHR43180:SF67">
    <property type="entry name" value="SECOISOLARICIRESINOL DEHYDROGENASE"/>
    <property type="match status" value="1"/>
</dbReference>
<evidence type="ECO:0000256" key="2">
    <source>
        <dbReference type="ARBA" id="ARBA00023002"/>
    </source>
</evidence>
<proteinExistence type="inferred from homology"/>
<accession>A0A438JAX1</accession>
<dbReference type="SUPFAM" id="SSF51735">
    <property type="entry name" value="NAD(P)-binding Rossmann-fold domains"/>
    <property type="match status" value="1"/>
</dbReference>
<evidence type="ECO:0000313" key="4">
    <source>
        <dbReference type="Proteomes" id="UP000288805"/>
    </source>
</evidence>
<dbReference type="Gene3D" id="3.40.50.720">
    <property type="entry name" value="NAD(P)-binding Rossmann-like Domain"/>
    <property type="match status" value="1"/>
</dbReference>
<evidence type="ECO:0000313" key="3">
    <source>
        <dbReference type="EMBL" id="RVX06114.1"/>
    </source>
</evidence>
<dbReference type="Proteomes" id="UP000288805">
    <property type="component" value="Unassembled WGS sequence"/>
</dbReference>
<name>A0A438JAX1_VITVI</name>
<dbReference type="EMBL" id="QGNW01000053">
    <property type="protein sequence ID" value="RVX06114.1"/>
    <property type="molecule type" value="Genomic_DNA"/>
</dbReference>
<gene>
    <name evidence="3" type="primary">SILD_9</name>
    <name evidence="3" type="ORF">CK203_018841</name>
</gene>
<organism evidence="3 4">
    <name type="scientific">Vitis vinifera</name>
    <name type="common">Grape</name>
    <dbReference type="NCBI Taxonomy" id="29760"/>
    <lineage>
        <taxon>Eukaryota</taxon>
        <taxon>Viridiplantae</taxon>
        <taxon>Streptophyta</taxon>
        <taxon>Embryophyta</taxon>
        <taxon>Tracheophyta</taxon>
        <taxon>Spermatophyta</taxon>
        <taxon>Magnoliopsida</taxon>
        <taxon>eudicotyledons</taxon>
        <taxon>Gunneridae</taxon>
        <taxon>Pentapetalae</taxon>
        <taxon>rosids</taxon>
        <taxon>Vitales</taxon>
        <taxon>Vitaceae</taxon>
        <taxon>Viteae</taxon>
        <taxon>Vitis</taxon>
    </lineage>
</organism>
<comment type="caution">
    <text evidence="3">The sequence shown here is derived from an EMBL/GenBank/DDBJ whole genome shotgun (WGS) entry which is preliminary data.</text>
</comment>
<sequence>MNAAISPHPEVKVALITGGASGIGACTAKLFVKHGAKVIVADVQDQLGRSLCQEIGPAETVFDVHCDVTCDFRRPNAVDTAISKYGKLTSCSATPASMAKWSQESYSLITQTLKGFSM</sequence>
<reference evidence="3 4" key="1">
    <citation type="journal article" date="2018" name="PLoS Genet.">
        <title>Population sequencing reveals clonal diversity and ancestral inbreeding in the grapevine cultivar Chardonnay.</title>
        <authorList>
            <person name="Roach M.J."/>
            <person name="Johnson D.L."/>
            <person name="Bohlmann J."/>
            <person name="van Vuuren H.J."/>
            <person name="Jones S.J."/>
            <person name="Pretorius I.S."/>
            <person name="Schmidt S.A."/>
            <person name="Borneman A.R."/>
        </authorList>
    </citation>
    <scope>NUCLEOTIDE SEQUENCE [LARGE SCALE GENOMIC DNA]</scope>
    <source>
        <strain evidence="4">cv. Chardonnay</strain>
        <tissue evidence="3">Leaf</tissue>
    </source>
</reference>
<dbReference type="InterPro" id="IPR002347">
    <property type="entry name" value="SDR_fam"/>
</dbReference>
<dbReference type="InterPro" id="IPR036291">
    <property type="entry name" value="NAD(P)-bd_dom_sf"/>
</dbReference>
<dbReference type="PANTHER" id="PTHR43180">
    <property type="entry name" value="3-OXOACYL-(ACYL-CARRIER-PROTEIN) REDUCTASE (AFU_ORTHOLOGUE AFUA_6G11210)"/>
    <property type="match status" value="1"/>
</dbReference>